<dbReference type="GO" id="GO:0000139">
    <property type="term" value="C:Golgi membrane"/>
    <property type="evidence" value="ECO:0007669"/>
    <property type="project" value="TreeGrafter"/>
</dbReference>
<keyword evidence="2" id="KW-0165">Cleavage on pair of basic residues</keyword>
<dbReference type="PANTHER" id="PTHR42884:SF7">
    <property type="entry name" value="PROPROTEIN CONVERTASE SUBTILISIN_KEXIN TYPE 5"/>
    <property type="match status" value="1"/>
</dbReference>
<feature type="domain" description="P/Homo B" evidence="8">
    <location>
        <begin position="47"/>
        <end position="185"/>
    </location>
</feature>
<evidence type="ECO:0000256" key="4">
    <source>
        <dbReference type="ARBA" id="ARBA00022801"/>
    </source>
</evidence>
<reference evidence="9" key="1">
    <citation type="submission" date="2023-06" db="EMBL/GenBank/DDBJ databases">
        <title>Reference genome for the Northern bat (Eptesicus nilssonii), a most northern bat species.</title>
        <authorList>
            <person name="Laine V.N."/>
            <person name="Pulliainen A.T."/>
            <person name="Lilley T.M."/>
        </authorList>
    </citation>
    <scope>NUCLEOTIDE SEQUENCE</scope>
    <source>
        <strain evidence="9">BLF_Eptnil</strain>
        <tissue evidence="9">Kidney</tissue>
    </source>
</reference>
<dbReference type="GO" id="GO:0005802">
    <property type="term" value="C:trans-Golgi network"/>
    <property type="evidence" value="ECO:0007669"/>
    <property type="project" value="TreeGrafter"/>
</dbReference>
<keyword evidence="4" id="KW-0378">Hydrolase</keyword>
<dbReference type="PANTHER" id="PTHR42884">
    <property type="entry name" value="PROPROTEIN CONVERTASE SUBTILISIN/KEXIN-RELATED"/>
    <property type="match status" value="1"/>
</dbReference>
<name>A0AA40HPB2_CNENI</name>
<proteinExistence type="predicted"/>
<keyword evidence="6" id="KW-0865">Zymogen</keyword>
<dbReference type="GO" id="GO:0004252">
    <property type="term" value="F:serine-type endopeptidase activity"/>
    <property type="evidence" value="ECO:0007669"/>
    <property type="project" value="InterPro"/>
</dbReference>
<organism evidence="9 10">
    <name type="scientific">Cnephaeus nilssonii</name>
    <name type="common">Northern bat</name>
    <name type="synonym">Eptesicus nilssonii</name>
    <dbReference type="NCBI Taxonomy" id="3371016"/>
    <lineage>
        <taxon>Eukaryota</taxon>
        <taxon>Metazoa</taxon>
        <taxon>Chordata</taxon>
        <taxon>Craniata</taxon>
        <taxon>Vertebrata</taxon>
        <taxon>Euteleostomi</taxon>
        <taxon>Mammalia</taxon>
        <taxon>Eutheria</taxon>
        <taxon>Laurasiatheria</taxon>
        <taxon>Chiroptera</taxon>
        <taxon>Yangochiroptera</taxon>
        <taxon>Vespertilionidae</taxon>
        <taxon>Cnephaeus</taxon>
    </lineage>
</organism>
<dbReference type="Gene3D" id="2.60.120.260">
    <property type="entry name" value="Galactose-binding domain-like"/>
    <property type="match status" value="1"/>
</dbReference>
<dbReference type="EMBL" id="JAULJE010000015">
    <property type="protein sequence ID" value="KAK1334437.1"/>
    <property type="molecule type" value="Genomic_DNA"/>
</dbReference>
<keyword evidence="1" id="KW-0645">Protease</keyword>
<evidence type="ECO:0000256" key="2">
    <source>
        <dbReference type="ARBA" id="ARBA00022685"/>
    </source>
</evidence>
<dbReference type="PROSITE" id="PS51829">
    <property type="entry name" value="P_HOMO_B"/>
    <property type="match status" value="1"/>
</dbReference>
<comment type="caution">
    <text evidence="9">The sequence shown here is derived from an EMBL/GenBank/DDBJ whole genome shotgun (WGS) entry which is preliminary data.</text>
</comment>
<protein>
    <recommendedName>
        <fullName evidence="8">P/Homo B domain-containing protein</fullName>
    </recommendedName>
</protein>
<dbReference type="AlphaFoldDB" id="A0AA40HPB2"/>
<dbReference type="InterPro" id="IPR006212">
    <property type="entry name" value="Furin_repeat"/>
</dbReference>
<evidence type="ECO:0000256" key="6">
    <source>
        <dbReference type="ARBA" id="ARBA00023145"/>
    </source>
</evidence>
<keyword evidence="10" id="KW-1185">Reference proteome</keyword>
<dbReference type="Gene3D" id="2.10.220.10">
    <property type="entry name" value="Hormone Receptor, Insulin-like Growth Factor Receptor 1, Chain A, domain 2"/>
    <property type="match status" value="1"/>
</dbReference>
<keyword evidence="5" id="KW-0720">Serine protease</keyword>
<evidence type="ECO:0000259" key="8">
    <source>
        <dbReference type="PROSITE" id="PS51829"/>
    </source>
</evidence>
<evidence type="ECO:0000313" key="9">
    <source>
        <dbReference type="EMBL" id="KAK1334437.1"/>
    </source>
</evidence>
<dbReference type="FunFam" id="2.60.120.260:FF:000006">
    <property type="entry name" value="Proprotein convertase subtilisin/kexin type 5"/>
    <property type="match status" value="1"/>
</dbReference>
<evidence type="ECO:0000256" key="7">
    <source>
        <dbReference type="ARBA" id="ARBA00023180"/>
    </source>
</evidence>
<dbReference type="Pfam" id="PF01483">
    <property type="entry name" value="P_proprotein"/>
    <property type="match status" value="1"/>
</dbReference>
<dbReference type="InterPro" id="IPR008979">
    <property type="entry name" value="Galactose-bd-like_sf"/>
</dbReference>
<evidence type="ECO:0000256" key="1">
    <source>
        <dbReference type="ARBA" id="ARBA00022670"/>
    </source>
</evidence>
<dbReference type="CDD" id="cd00064">
    <property type="entry name" value="FU"/>
    <property type="match status" value="1"/>
</dbReference>
<dbReference type="SUPFAM" id="SSF49785">
    <property type="entry name" value="Galactose-binding domain-like"/>
    <property type="match status" value="1"/>
</dbReference>
<evidence type="ECO:0000313" key="10">
    <source>
        <dbReference type="Proteomes" id="UP001177744"/>
    </source>
</evidence>
<sequence>MSKGAQVAHNHSKADQLLAFRSEPSLWIWTDGCRSHGDGGREVDHCSPAARCVESTDRQIKTIRPNSAVRSIYKASGCSDNPNHHVNYLEHVVVRITITHPRRGDLAIYLTSPSGTRSQLLANRLFDHSMEGFKNWEFMTIHCWGERAAGDWILEVYDTPSQLRNFKTPGKLKEWSLVLYGTSVQPYSPTNEFPKVERVRYSRVEDPTDDYGTEDYAGPCDPECSEVGCDGPGPDHCNDCLHYYYKLKNNTR</sequence>
<evidence type="ECO:0000256" key="3">
    <source>
        <dbReference type="ARBA" id="ARBA00022729"/>
    </source>
</evidence>
<gene>
    <name evidence="9" type="ORF">QTO34_005442</name>
</gene>
<keyword evidence="3" id="KW-0732">Signal</keyword>
<evidence type="ECO:0000256" key="5">
    <source>
        <dbReference type="ARBA" id="ARBA00022825"/>
    </source>
</evidence>
<dbReference type="GO" id="GO:0016486">
    <property type="term" value="P:peptide hormone processing"/>
    <property type="evidence" value="ECO:0007669"/>
    <property type="project" value="TreeGrafter"/>
</dbReference>
<accession>A0AA40HPB2</accession>
<dbReference type="InterPro" id="IPR002884">
    <property type="entry name" value="P_dom"/>
</dbReference>
<dbReference type="Proteomes" id="UP001177744">
    <property type="component" value="Unassembled WGS sequence"/>
</dbReference>
<keyword evidence="7" id="KW-0325">Glycoprotein</keyword>